<gene>
    <name evidence="6" type="ORF">NP493_394g00015</name>
</gene>
<comment type="caution">
    <text evidence="6">The sequence shown here is derived from an EMBL/GenBank/DDBJ whole genome shotgun (WGS) entry which is preliminary data.</text>
</comment>
<name>A0AAD9NVN5_RIDPI</name>
<dbReference type="CDD" id="cd21136">
    <property type="entry name" value="amidinotransferase_AGAT-like"/>
    <property type="match status" value="1"/>
</dbReference>
<evidence type="ECO:0000256" key="3">
    <source>
        <dbReference type="ARBA" id="ARBA00022679"/>
    </source>
</evidence>
<dbReference type="EC" id="2.1.4.1" evidence="5"/>
<dbReference type="GO" id="GO:0005758">
    <property type="term" value="C:mitochondrial intermembrane space"/>
    <property type="evidence" value="ECO:0007669"/>
    <property type="project" value="TreeGrafter"/>
</dbReference>
<evidence type="ECO:0000313" key="6">
    <source>
        <dbReference type="EMBL" id="KAK2181494.1"/>
    </source>
</evidence>
<dbReference type="AlphaFoldDB" id="A0AAD9NVN5"/>
<organism evidence="6 7">
    <name type="scientific">Ridgeia piscesae</name>
    <name type="common">Tubeworm</name>
    <dbReference type="NCBI Taxonomy" id="27915"/>
    <lineage>
        <taxon>Eukaryota</taxon>
        <taxon>Metazoa</taxon>
        <taxon>Spiralia</taxon>
        <taxon>Lophotrochozoa</taxon>
        <taxon>Annelida</taxon>
        <taxon>Polychaeta</taxon>
        <taxon>Sedentaria</taxon>
        <taxon>Canalipalpata</taxon>
        <taxon>Sabellida</taxon>
        <taxon>Siboglinidae</taxon>
        <taxon>Ridgeia</taxon>
    </lineage>
</organism>
<dbReference type="GO" id="GO:0006601">
    <property type="term" value="P:creatine biosynthetic process"/>
    <property type="evidence" value="ECO:0007669"/>
    <property type="project" value="UniProtKB-UniRule"/>
</dbReference>
<comment type="subcellular location">
    <subcellularLocation>
        <location evidence="5">Mitochondrion inner membrane</location>
    </subcellularLocation>
</comment>
<dbReference type="GO" id="GO:0005743">
    <property type="term" value="C:mitochondrial inner membrane"/>
    <property type="evidence" value="ECO:0007669"/>
    <property type="project" value="UniProtKB-SubCell"/>
</dbReference>
<keyword evidence="3 5" id="KW-0808">Transferase</keyword>
<comment type="catalytic activity">
    <reaction evidence="5">
        <text>L-arginine + glycine = guanidinoacetate + L-ornithine</text>
        <dbReference type="Rhea" id="RHEA:13201"/>
        <dbReference type="ChEBI" id="CHEBI:32682"/>
        <dbReference type="ChEBI" id="CHEBI:46911"/>
        <dbReference type="ChEBI" id="CHEBI:57305"/>
        <dbReference type="ChEBI" id="CHEBI:57742"/>
        <dbReference type="EC" id="2.1.4.1"/>
    </reaction>
</comment>
<dbReference type="PANTHER" id="PTHR10488">
    <property type="entry name" value="GLYCINE AMIDINOTRANSFERASE, MITOCHONDRIAL"/>
    <property type="match status" value="1"/>
</dbReference>
<dbReference type="Gene3D" id="3.75.10.10">
    <property type="entry name" value="L-arginine/glycine Amidinotransferase, Chain A"/>
    <property type="match status" value="1"/>
</dbReference>
<dbReference type="GO" id="GO:0015068">
    <property type="term" value="F:glycine amidinotransferase activity"/>
    <property type="evidence" value="ECO:0007669"/>
    <property type="project" value="UniProtKB-UniRule"/>
</dbReference>
<comment type="similarity">
    <text evidence="2 5">Belongs to the amidinotransferase family.</text>
</comment>
<evidence type="ECO:0000256" key="1">
    <source>
        <dbReference type="ARBA" id="ARBA00004858"/>
    </source>
</evidence>
<evidence type="ECO:0000313" key="7">
    <source>
        <dbReference type="Proteomes" id="UP001209878"/>
    </source>
</evidence>
<comment type="subunit">
    <text evidence="5">Homodimer.</text>
</comment>
<sequence>MLGRQVARVVRRLTGSRMQHSASQVNVEKDPIEHPQKEECPVCAYTEWDPLEEVIVGRPEGARVPKLRPEIKATVKQGNWEWLLKHAGKPQDPELVKKASKEVDEFCRILEMEGVTVRRPELINWTETGMMRTPDFEEGGFPGCRAALLPFLADTLSCTSMTAVAAIATAMQRSLVVIGNEIIESPMAWRSRYFETRPYKKLLNEYFKKGAKWTVAPKPTMTDELYVQDYPYDDYEKKLELSIQGKYVLTEAELCFDAADIFRCGRDIFIQISQVTNHSGAEWLRRHLAPEYSVHVLNTHDASALHIDCTLMPLRPGLMLHNPTRPFVQEDMFRKAGWDIIAAPYPTVLEDHVYTSSWLSLNTLSLDEERVIVYSHEQPIIDLFTKLGLKPIPVDMTAAFYFGGAFHCWTVDVRRRGQLQSYFNW</sequence>
<keyword evidence="5" id="KW-0496">Mitochondrion</keyword>
<evidence type="ECO:0000256" key="4">
    <source>
        <dbReference type="PIRSR" id="PIRSR633195-1"/>
    </source>
</evidence>
<accession>A0AAD9NVN5</accession>
<dbReference type="InterPro" id="IPR033195">
    <property type="entry name" value="AmidinoTrfase"/>
</dbReference>
<proteinExistence type="inferred from homology"/>
<reference evidence="6" key="1">
    <citation type="journal article" date="2023" name="Mol. Biol. Evol.">
        <title>Third-Generation Sequencing Reveals the Adaptive Role of the Epigenome in Three Deep-Sea Polychaetes.</title>
        <authorList>
            <person name="Perez M."/>
            <person name="Aroh O."/>
            <person name="Sun Y."/>
            <person name="Lan Y."/>
            <person name="Juniper S.K."/>
            <person name="Young C.R."/>
            <person name="Angers B."/>
            <person name="Qian P.Y."/>
        </authorList>
    </citation>
    <scope>NUCLEOTIDE SEQUENCE</scope>
    <source>
        <strain evidence="6">R07B-5</strain>
    </source>
</reference>
<dbReference type="PANTHER" id="PTHR10488:SF1">
    <property type="entry name" value="GLYCINE AMIDINOTRANSFERASE, MITOCHONDRIAL"/>
    <property type="match status" value="1"/>
</dbReference>
<dbReference type="SUPFAM" id="SSF55909">
    <property type="entry name" value="Pentein"/>
    <property type="match status" value="1"/>
</dbReference>
<dbReference type="EMBL" id="JAODUO010000394">
    <property type="protein sequence ID" value="KAK2181494.1"/>
    <property type="molecule type" value="Genomic_DNA"/>
</dbReference>
<comment type="pathway">
    <text evidence="1 5">Amine and polyamine biosynthesis; creatine biosynthesis; creatine from L-arginine and glycine: step 1/2.</text>
</comment>
<dbReference type="Proteomes" id="UP001209878">
    <property type="component" value="Unassembled WGS sequence"/>
</dbReference>
<keyword evidence="5" id="KW-0999">Mitochondrion inner membrane</keyword>
<comment type="function">
    <text evidence="5">Catalyzes the biosynthesis of guanidinoacetate, the immediate precursor of creatine. Creatine plays a vital role in energy metabolism in muscle tissues. May play a role in embryonic and central nervous system development.</text>
</comment>
<keyword evidence="5" id="KW-0472">Membrane</keyword>
<feature type="active site" evidence="4">
    <location>
        <position position="257"/>
    </location>
</feature>
<feature type="active site" evidence="4">
    <location>
        <position position="306"/>
    </location>
</feature>
<evidence type="ECO:0000256" key="5">
    <source>
        <dbReference type="RuleBase" id="RU367092"/>
    </source>
</evidence>
<feature type="active site" description="Amidino-cysteine intermediate" evidence="4">
    <location>
        <position position="408"/>
    </location>
</feature>
<evidence type="ECO:0000256" key="2">
    <source>
        <dbReference type="ARBA" id="ARBA00006943"/>
    </source>
</evidence>
<protein>
    <recommendedName>
        <fullName evidence="5">Glycine amidinotransferase</fullName>
        <ecNumber evidence="5">2.1.4.1</ecNumber>
    </recommendedName>
    <alternativeName>
        <fullName evidence="5">L-arginine:glycine amidinotransferase</fullName>
    </alternativeName>
</protein>
<keyword evidence="7" id="KW-1185">Reference proteome</keyword>